<evidence type="ECO:0000313" key="5">
    <source>
        <dbReference type="EMBL" id="KAL3859417.1"/>
    </source>
</evidence>
<proteinExistence type="predicted"/>
<dbReference type="Pfam" id="PF07572">
    <property type="entry name" value="BCNT"/>
    <property type="match status" value="1"/>
</dbReference>
<comment type="caution">
    <text evidence="5">The sequence shown here is derived from an EMBL/GenBank/DDBJ whole genome shotgun (WGS) entry which is preliminary data.</text>
</comment>
<dbReference type="Proteomes" id="UP001634394">
    <property type="component" value="Unassembled WGS sequence"/>
</dbReference>
<evidence type="ECO:0000259" key="4">
    <source>
        <dbReference type="PROSITE" id="PS51279"/>
    </source>
</evidence>
<feature type="domain" description="BCNT-C" evidence="4">
    <location>
        <begin position="241"/>
        <end position="321"/>
    </location>
</feature>
<feature type="compositionally biased region" description="Basic residues" evidence="3">
    <location>
        <begin position="49"/>
        <end position="66"/>
    </location>
</feature>
<sequence length="322" mass="34874">MMLEDDDYSSGSDEDYIPSEGEAVSEEDDSGEEENLDALGTDATVLEGRKRRKNVKDLQKRKRKGGIKLDGANETEANGDVSESVNTDLEKQIKAEMEARKAEEEKKKADNLWSSFISDVGTPARKHTTNSTSSASPTLGSLAAHSKSVVASASSANSKPGTVQKIAVTKEFDFAGEIVSVTEEVDMNSKEGKAAIQNITEVKAGTVPTTTAGTSSEKSDVPGTSVTKPSQLGGLGSGLKRPSVGGLGGLLDKINKKQKISTLEKSKLDWTNFKQAEKIDDDLQIHNRGKDGYIERLKFLERTDQRQFEIERSLRQSSSSKR</sequence>
<gene>
    <name evidence="5" type="ORF">ACJMK2_009640</name>
</gene>
<accession>A0ABD3VFU8</accession>
<name>A0ABD3VFU8_SINWO</name>
<protein>
    <recommendedName>
        <fullName evidence="1">Craniofacial development protein 1</fullName>
    </recommendedName>
    <alternativeName>
        <fullName evidence="2">Bucentaur</fullName>
    </alternativeName>
</protein>
<feature type="compositionally biased region" description="Low complexity" evidence="3">
    <location>
        <begin position="141"/>
        <end position="159"/>
    </location>
</feature>
<evidence type="ECO:0000256" key="2">
    <source>
        <dbReference type="ARBA" id="ARBA00030244"/>
    </source>
</evidence>
<evidence type="ECO:0000313" key="6">
    <source>
        <dbReference type="Proteomes" id="UP001634394"/>
    </source>
</evidence>
<feature type="region of interest" description="Disordered" evidence="3">
    <location>
        <begin position="207"/>
        <end position="241"/>
    </location>
</feature>
<evidence type="ECO:0000256" key="3">
    <source>
        <dbReference type="SAM" id="MobiDB-lite"/>
    </source>
</evidence>
<feature type="compositionally biased region" description="Polar residues" evidence="3">
    <location>
        <begin position="207"/>
        <end position="230"/>
    </location>
</feature>
<dbReference type="PANTHER" id="PTHR48407">
    <property type="entry name" value="CRANIOFACIAL DEVELOPMENT PROTEIN 1"/>
    <property type="match status" value="1"/>
</dbReference>
<dbReference type="PANTHER" id="PTHR48407:SF1">
    <property type="entry name" value="CRANIOFACIAL DEVELOPMENT PROTEIN 1"/>
    <property type="match status" value="1"/>
</dbReference>
<feature type="compositionally biased region" description="Polar residues" evidence="3">
    <location>
        <begin position="129"/>
        <end position="139"/>
    </location>
</feature>
<dbReference type="AlphaFoldDB" id="A0ABD3VFU8"/>
<dbReference type="EMBL" id="JBJQND010000012">
    <property type="protein sequence ID" value="KAL3859417.1"/>
    <property type="molecule type" value="Genomic_DNA"/>
</dbReference>
<feature type="region of interest" description="Disordered" evidence="3">
    <location>
        <begin position="1"/>
        <end position="86"/>
    </location>
</feature>
<dbReference type="PROSITE" id="PS51279">
    <property type="entry name" value="BCNT_C"/>
    <property type="match status" value="1"/>
</dbReference>
<dbReference type="InterPro" id="IPR027124">
    <property type="entry name" value="Swc5/CFDP1/2"/>
</dbReference>
<keyword evidence="6" id="KW-1185">Reference proteome</keyword>
<feature type="compositionally biased region" description="Acidic residues" evidence="3">
    <location>
        <begin position="1"/>
        <end position="36"/>
    </location>
</feature>
<dbReference type="InterPro" id="IPR011421">
    <property type="entry name" value="BCNT-C"/>
</dbReference>
<organism evidence="5 6">
    <name type="scientific">Sinanodonta woodiana</name>
    <name type="common">Chinese pond mussel</name>
    <name type="synonym">Anodonta woodiana</name>
    <dbReference type="NCBI Taxonomy" id="1069815"/>
    <lineage>
        <taxon>Eukaryota</taxon>
        <taxon>Metazoa</taxon>
        <taxon>Spiralia</taxon>
        <taxon>Lophotrochozoa</taxon>
        <taxon>Mollusca</taxon>
        <taxon>Bivalvia</taxon>
        <taxon>Autobranchia</taxon>
        <taxon>Heteroconchia</taxon>
        <taxon>Palaeoheterodonta</taxon>
        <taxon>Unionida</taxon>
        <taxon>Unionoidea</taxon>
        <taxon>Unionidae</taxon>
        <taxon>Unioninae</taxon>
        <taxon>Sinanodonta</taxon>
    </lineage>
</organism>
<reference evidence="5 6" key="1">
    <citation type="submission" date="2024-11" db="EMBL/GenBank/DDBJ databases">
        <title>Chromosome-level genome assembly of the freshwater bivalve Anodonta woodiana.</title>
        <authorList>
            <person name="Chen X."/>
        </authorList>
    </citation>
    <scope>NUCLEOTIDE SEQUENCE [LARGE SCALE GENOMIC DNA]</scope>
    <source>
        <strain evidence="5">MN2024</strain>
        <tissue evidence="5">Gills</tissue>
    </source>
</reference>
<evidence type="ECO:0000256" key="1">
    <source>
        <dbReference type="ARBA" id="ARBA00019033"/>
    </source>
</evidence>
<feature type="region of interest" description="Disordered" evidence="3">
    <location>
        <begin position="119"/>
        <end position="162"/>
    </location>
</feature>